<dbReference type="CDD" id="cd00093">
    <property type="entry name" value="HTH_XRE"/>
    <property type="match status" value="1"/>
</dbReference>
<evidence type="ECO:0000256" key="1">
    <source>
        <dbReference type="ARBA" id="ARBA00023125"/>
    </source>
</evidence>
<dbReference type="Pfam" id="PF01381">
    <property type="entry name" value="HTH_3"/>
    <property type="match status" value="1"/>
</dbReference>
<keyword evidence="4" id="KW-1185">Reference proteome</keyword>
<gene>
    <name evidence="3" type="ORF">WMO64_14215</name>
</gene>
<dbReference type="EMBL" id="JBBMFK010000028">
    <property type="protein sequence ID" value="MEQ2444617.1"/>
    <property type="molecule type" value="Genomic_DNA"/>
</dbReference>
<proteinExistence type="predicted"/>
<accession>A0ABV1ED70</accession>
<organism evidence="3 4">
    <name type="scientific">Pseudoflavonifractor intestinihominis</name>
    <dbReference type="NCBI Taxonomy" id="3133171"/>
    <lineage>
        <taxon>Bacteria</taxon>
        <taxon>Bacillati</taxon>
        <taxon>Bacillota</taxon>
        <taxon>Clostridia</taxon>
        <taxon>Eubacteriales</taxon>
        <taxon>Oscillospiraceae</taxon>
        <taxon>Pseudoflavonifractor</taxon>
    </lineage>
</organism>
<feature type="domain" description="HTH cro/C1-type" evidence="2">
    <location>
        <begin position="6"/>
        <end position="60"/>
    </location>
</feature>
<dbReference type="Proteomes" id="UP001464378">
    <property type="component" value="Unassembled WGS sequence"/>
</dbReference>
<protein>
    <submittedName>
        <fullName evidence="3">Helix-turn-helix transcriptional regulator</fullName>
    </submittedName>
</protein>
<dbReference type="PROSITE" id="PS50943">
    <property type="entry name" value="HTH_CROC1"/>
    <property type="match status" value="1"/>
</dbReference>
<dbReference type="SUPFAM" id="SSF47413">
    <property type="entry name" value="lambda repressor-like DNA-binding domains"/>
    <property type="match status" value="1"/>
</dbReference>
<comment type="caution">
    <text evidence="3">The sequence shown here is derived from an EMBL/GenBank/DDBJ whole genome shotgun (WGS) entry which is preliminary data.</text>
</comment>
<evidence type="ECO:0000313" key="4">
    <source>
        <dbReference type="Proteomes" id="UP001464378"/>
    </source>
</evidence>
<dbReference type="InterPro" id="IPR001387">
    <property type="entry name" value="Cro/C1-type_HTH"/>
</dbReference>
<dbReference type="SMART" id="SM00530">
    <property type="entry name" value="HTH_XRE"/>
    <property type="match status" value="1"/>
</dbReference>
<dbReference type="RefSeq" id="WP_349232388.1">
    <property type="nucleotide sequence ID" value="NZ_JBBMFK010000028.1"/>
</dbReference>
<dbReference type="PANTHER" id="PTHR46558">
    <property type="entry name" value="TRACRIPTIONAL REGULATORY PROTEIN-RELATED-RELATED"/>
    <property type="match status" value="1"/>
</dbReference>
<keyword evidence="1" id="KW-0238">DNA-binding</keyword>
<evidence type="ECO:0000313" key="3">
    <source>
        <dbReference type="EMBL" id="MEQ2444617.1"/>
    </source>
</evidence>
<dbReference type="Gene3D" id="1.10.260.40">
    <property type="entry name" value="lambda repressor-like DNA-binding domains"/>
    <property type="match status" value="1"/>
</dbReference>
<sequence length="70" mass="8266">MKPIRLKELRIEKGLRQAEMAEKMGVVLRQYQRYESGEQEPKLAGWIWLADYFQVSLDYLVGRSEDPALH</sequence>
<reference evidence="3 4" key="1">
    <citation type="submission" date="2024-03" db="EMBL/GenBank/DDBJ databases">
        <title>Human intestinal bacterial collection.</title>
        <authorList>
            <person name="Pauvert C."/>
            <person name="Hitch T.C.A."/>
            <person name="Clavel T."/>
        </authorList>
    </citation>
    <scope>NUCLEOTIDE SEQUENCE [LARGE SCALE GENOMIC DNA]</scope>
    <source>
        <strain evidence="3 4">CLA-AP-H29</strain>
    </source>
</reference>
<evidence type="ECO:0000259" key="2">
    <source>
        <dbReference type="PROSITE" id="PS50943"/>
    </source>
</evidence>
<dbReference type="PANTHER" id="PTHR46558:SF11">
    <property type="entry name" value="HTH-TYPE TRANSCRIPTIONAL REGULATOR XRE"/>
    <property type="match status" value="1"/>
</dbReference>
<name>A0ABV1ED70_9FIRM</name>
<dbReference type="InterPro" id="IPR010982">
    <property type="entry name" value="Lambda_DNA-bd_dom_sf"/>
</dbReference>